<proteinExistence type="predicted"/>
<dbReference type="AlphaFoldDB" id="A0A177X182"/>
<accession>A0A177X182</accession>
<evidence type="ECO:0000313" key="1">
    <source>
        <dbReference type="EMBL" id="OAJ45410.1"/>
    </source>
</evidence>
<reference evidence="1 2" key="1">
    <citation type="submission" date="2006-10" db="EMBL/GenBank/DDBJ databases">
        <title>The Genome Sequence of Batrachochytrium dendrobatidis JEL423.</title>
        <authorList>
            <consortium name="The Broad Institute Genome Sequencing Platform"/>
            <person name="Birren B."/>
            <person name="Lander E."/>
            <person name="Galagan J."/>
            <person name="Cuomo C."/>
            <person name="Devon K."/>
            <person name="Jaffe D."/>
            <person name="Butler J."/>
            <person name="Alvarez P."/>
            <person name="Gnerre S."/>
            <person name="Grabherr M."/>
            <person name="Kleber M."/>
            <person name="Mauceli E."/>
            <person name="Brockman W."/>
            <person name="Young S."/>
            <person name="LaButti K."/>
            <person name="Sykes S."/>
            <person name="DeCaprio D."/>
            <person name="Crawford M."/>
            <person name="Koehrsen M."/>
            <person name="Engels R."/>
            <person name="Montgomery P."/>
            <person name="Pearson M."/>
            <person name="Howarth C."/>
            <person name="Larson L."/>
            <person name="White J."/>
            <person name="O'Leary S."/>
            <person name="Kodira C."/>
            <person name="Zeng Q."/>
            <person name="Yandava C."/>
            <person name="Alvarado L."/>
            <person name="Longcore J."/>
            <person name="James T."/>
        </authorList>
    </citation>
    <scope>NUCLEOTIDE SEQUENCE [LARGE SCALE GENOMIC DNA]</scope>
    <source>
        <strain evidence="1 2">JEL423</strain>
    </source>
</reference>
<sequence>MNTDSDAHSSLEQRLTPILYCVYIPSRINSALNPPPATVSSSLTLHHCNIQSISDPRLIPLYKQHLARLLLPELALPRGIDDIPILYDAQVDQVNIALLEHLLHSYMRSRNTTAWDYTAQALSVFTIPHLGSWTVPLVRQGSLFPLPLSDSFPSNSSLDLTFQDPDIQTIPPAPGSPISSPQYQLTTQIAFNNPFPISISPLDWLVSISVYSHAIHLADITLPDAAISLTYGRNDHITIRVLTDSTTHTVLMDLIGKLSDGQDTLLTFRDLKCNI</sequence>
<gene>
    <name evidence="1" type="ORF">BDEG_28551</name>
</gene>
<organism evidence="1 2">
    <name type="scientific">Batrachochytrium dendrobatidis (strain JEL423)</name>
    <dbReference type="NCBI Taxonomy" id="403673"/>
    <lineage>
        <taxon>Eukaryota</taxon>
        <taxon>Fungi</taxon>
        <taxon>Fungi incertae sedis</taxon>
        <taxon>Chytridiomycota</taxon>
        <taxon>Chytridiomycota incertae sedis</taxon>
        <taxon>Chytridiomycetes</taxon>
        <taxon>Rhizophydiales</taxon>
        <taxon>Rhizophydiales incertae sedis</taxon>
        <taxon>Batrachochytrium</taxon>
    </lineage>
</organism>
<dbReference type="VEuPathDB" id="FungiDB:BDEG_28551"/>
<evidence type="ECO:0000313" key="2">
    <source>
        <dbReference type="Proteomes" id="UP000077115"/>
    </source>
</evidence>
<reference evidence="1 2" key="2">
    <citation type="submission" date="2016-05" db="EMBL/GenBank/DDBJ databases">
        <title>Lineage-specific infection strategies underlie the spectrum of fungal disease in amphibians.</title>
        <authorList>
            <person name="Cuomo C.A."/>
            <person name="Farrer R.A."/>
            <person name="James T."/>
            <person name="Longcore J."/>
            <person name="Birren B."/>
        </authorList>
    </citation>
    <scope>NUCLEOTIDE SEQUENCE [LARGE SCALE GENOMIC DNA]</scope>
    <source>
        <strain evidence="1 2">JEL423</strain>
    </source>
</reference>
<dbReference type="EMBL" id="DS022316">
    <property type="protein sequence ID" value="OAJ45410.1"/>
    <property type="molecule type" value="Genomic_DNA"/>
</dbReference>
<dbReference type="Proteomes" id="UP000077115">
    <property type="component" value="Unassembled WGS sequence"/>
</dbReference>
<name>A0A177X182_BATDL</name>
<protein>
    <submittedName>
        <fullName evidence="1">Uncharacterized protein</fullName>
    </submittedName>
</protein>